<dbReference type="Gene3D" id="2.60.120.260">
    <property type="entry name" value="Galactose-binding domain-like"/>
    <property type="match status" value="1"/>
</dbReference>
<dbReference type="Gene3D" id="2.10.50.10">
    <property type="entry name" value="Tumor Necrosis Factor Receptor, subunit A, domain 2"/>
    <property type="match status" value="1"/>
</dbReference>
<evidence type="ECO:0000256" key="24">
    <source>
        <dbReference type="PIRSR" id="PIRSR000666-3"/>
    </source>
</evidence>
<dbReference type="CDD" id="cd00063">
    <property type="entry name" value="FN3"/>
    <property type="match status" value="2"/>
</dbReference>
<dbReference type="AlphaFoldDB" id="A0A674DWQ4"/>
<dbReference type="InterPro" id="IPR020635">
    <property type="entry name" value="Tyr_kinase_cat_dom"/>
</dbReference>
<reference evidence="30" key="3">
    <citation type="submission" date="2025-09" db="UniProtKB">
        <authorList>
            <consortium name="Ensembl"/>
        </authorList>
    </citation>
    <scope>IDENTIFICATION</scope>
</reference>
<evidence type="ECO:0000256" key="19">
    <source>
        <dbReference type="ARBA" id="ARBA00023180"/>
    </source>
</evidence>
<reference evidence="30" key="1">
    <citation type="submission" date="2021-04" db="EMBL/GenBank/DDBJ databases">
        <authorList>
            <consortium name="Wellcome Sanger Institute Data Sharing"/>
        </authorList>
    </citation>
    <scope>NUCLEOTIDE SEQUENCE [LARGE SCALE GENOMIC DNA]</scope>
</reference>
<dbReference type="FunFam" id="1.10.510.10:FF:000130">
    <property type="entry name" value="Ephrin type-A receptor 7"/>
    <property type="match status" value="1"/>
</dbReference>
<evidence type="ECO:0000256" key="23">
    <source>
        <dbReference type="PIRSR" id="PIRSR000666-2"/>
    </source>
</evidence>
<evidence type="ECO:0000256" key="21">
    <source>
        <dbReference type="ARBA" id="ARBA00072209"/>
    </source>
</evidence>
<dbReference type="FunFam" id="2.60.40.1770:FF:000001">
    <property type="entry name" value="Ephrin type-A receptor 5"/>
    <property type="match status" value="1"/>
</dbReference>
<dbReference type="GeneTree" id="ENSGT00940000167164"/>
<dbReference type="SMART" id="SM00219">
    <property type="entry name" value="TyrKc"/>
    <property type="match status" value="1"/>
</dbReference>
<evidence type="ECO:0000256" key="6">
    <source>
        <dbReference type="ARBA" id="ARBA00022679"/>
    </source>
</evidence>
<feature type="active site" description="Proton acceptor" evidence="22">
    <location>
        <position position="690"/>
    </location>
</feature>
<evidence type="ECO:0000256" key="5">
    <source>
        <dbReference type="ARBA" id="ARBA00022553"/>
    </source>
</evidence>
<evidence type="ECO:0000256" key="4">
    <source>
        <dbReference type="ARBA" id="ARBA00022475"/>
    </source>
</evidence>
<dbReference type="GO" id="GO:0030425">
    <property type="term" value="C:dendrite"/>
    <property type="evidence" value="ECO:0007669"/>
    <property type="project" value="TreeGrafter"/>
</dbReference>
<evidence type="ECO:0000259" key="29">
    <source>
        <dbReference type="PROSITE" id="PS51550"/>
    </source>
</evidence>
<dbReference type="GO" id="GO:0005524">
    <property type="term" value="F:ATP binding"/>
    <property type="evidence" value="ECO:0007669"/>
    <property type="project" value="UniProtKB-UniRule"/>
</dbReference>
<dbReference type="PROSITE" id="PS51550">
    <property type="entry name" value="EPH_LBD"/>
    <property type="match status" value="1"/>
</dbReference>
<dbReference type="SUPFAM" id="SSF47769">
    <property type="entry name" value="SAM/Pointed domain"/>
    <property type="match status" value="1"/>
</dbReference>
<comment type="subcellular location">
    <subcellularLocation>
        <location evidence="1">Cell membrane</location>
        <topology evidence="1">Single-pass type I membrane protein</topology>
    </subcellularLocation>
</comment>
<dbReference type="PANTHER" id="PTHR46877">
    <property type="entry name" value="EPH RECEPTOR A5"/>
    <property type="match status" value="1"/>
</dbReference>
<evidence type="ECO:0000256" key="12">
    <source>
        <dbReference type="ARBA" id="ARBA00022777"/>
    </source>
</evidence>
<name>A0A674DWQ4_SALTR</name>
<keyword evidence="19" id="KW-0325">Glycoprotein</keyword>
<keyword evidence="31" id="KW-1185">Reference proteome</keyword>
<dbReference type="FunFam" id="3.30.200.20:FF:000001">
    <property type="entry name" value="Ephrin type-A receptor 5"/>
    <property type="match status" value="1"/>
</dbReference>
<dbReference type="Pfam" id="PF25599">
    <property type="entry name" value="Ephrin_CRD"/>
    <property type="match status" value="1"/>
</dbReference>
<evidence type="ECO:0000259" key="28">
    <source>
        <dbReference type="PROSITE" id="PS50853"/>
    </source>
</evidence>
<dbReference type="Gene3D" id="2.60.40.1770">
    <property type="entry name" value="ephrin a2 ectodomain"/>
    <property type="match status" value="1"/>
</dbReference>
<dbReference type="InterPro" id="IPR011009">
    <property type="entry name" value="Kinase-like_dom_sf"/>
</dbReference>
<dbReference type="Pfam" id="PF07714">
    <property type="entry name" value="PK_Tyr_Ser-Thr"/>
    <property type="match status" value="1"/>
</dbReference>
<keyword evidence="24" id="KW-1015">Disulfide bond</keyword>
<gene>
    <name evidence="30" type="primary">epha7</name>
</gene>
<evidence type="ECO:0000256" key="16">
    <source>
        <dbReference type="ARBA" id="ARBA00023136"/>
    </source>
</evidence>
<evidence type="ECO:0000256" key="20">
    <source>
        <dbReference type="ARBA" id="ARBA00051243"/>
    </source>
</evidence>
<dbReference type="FunFam" id="1.10.150.50:FF:000001">
    <property type="entry name" value="Ephrin type-A receptor 5"/>
    <property type="match status" value="1"/>
</dbReference>
<dbReference type="SUPFAM" id="SSF49785">
    <property type="entry name" value="Galactose-binding domain-like"/>
    <property type="match status" value="1"/>
</dbReference>
<dbReference type="InterPro" id="IPR000719">
    <property type="entry name" value="Prot_kinase_dom"/>
</dbReference>
<dbReference type="GO" id="GO:0006915">
    <property type="term" value="P:apoptotic process"/>
    <property type="evidence" value="ECO:0007669"/>
    <property type="project" value="UniProtKB-KW"/>
</dbReference>
<dbReference type="SUPFAM" id="SSF56112">
    <property type="entry name" value="Protein kinase-like (PK-like)"/>
    <property type="match status" value="1"/>
</dbReference>
<dbReference type="InterPro" id="IPR003961">
    <property type="entry name" value="FN3_dom"/>
</dbReference>
<keyword evidence="3" id="KW-0217">Developmental protein</keyword>
<dbReference type="Pfam" id="PF00536">
    <property type="entry name" value="SAM_1"/>
    <property type="match status" value="1"/>
</dbReference>
<dbReference type="Pfam" id="PF00041">
    <property type="entry name" value="fn3"/>
    <property type="match status" value="2"/>
</dbReference>
<feature type="domain" description="Fibronectin type-III" evidence="28">
    <location>
        <begin position="383"/>
        <end position="477"/>
    </location>
</feature>
<feature type="binding site" evidence="23 25">
    <location>
        <position position="597"/>
    </location>
    <ligand>
        <name>ATP</name>
        <dbReference type="ChEBI" id="CHEBI:30616"/>
    </ligand>
</feature>
<keyword evidence="17" id="KW-0829">Tyrosine-protein kinase</keyword>
<proteinExistence type="predicted"/>
<dbReference type="Pfam" id="PF01404">
    <property type="entry name" value="Ephrin_lbd"/>
    <property type="match status" value="1"/>
</dbReference>
<dbReference type="Proteomes" id="UP000472277">
    <property type="component" value="Chromosome 1"/>
</dbReference>
<sequence>KTIIFYNQVWKWEEISGLDENYTPIRTYQVCQVMEPNQNNWLRTSWIEKGDAQRIFVELKFTLRDCNSLPGVVGTCKETFNLYYQETDSEVGRNIRENQYVKIDTIAADESFTQGDLGERKMKLNTEVRIIGPLSRRGFYLAFQDVGACIALVSVKVYYKKCWSIIENLATFPDTVTGSEFSSLVEVEGMCVSDAEEEADNSPKMHCSAEGEWLVPIGKCICKAGFHQKGDACEPCGRGFYKSSSQDLQCSRCPAHSYNDREGSWRCDCEDGYYRGLSDPPSVACTRPPSAPQNLVYNINQTTVSLEWSPPADTGGRNDVTYRIMCRRCSWEPEECVPCGGNVGYSPQQAGLVDTYVSVVDLLAHANYTFEVEAVNGVSDLSRTQSTTGPMERVQQRSIQLSWQEPEQPNGVITEYEIKYYEKDQKDRIYSTVKSRSTSATVNNLKPSTAYVFQIRAFTAAGYGTYGPRLEVTTKEEASGTSRTHAWILAKQTILPSASAQSVDCVSTSLPVRHCGYSKADQEGDEELYFQFKFPGTKTYIDPETYEDPNRAVHQFAKELDASCIKIERVIGAGEFGEVCSGRMKLPGKRDMSVAIKTLKVGYSEKQRRDFLCEASIMGQFDHPNVVHLEGVVTRGKPVMIVIEYMENGSLDAFLRKHDGQFTVIQLVGMLRGIAAGMRYLSDMGYVHRDLAARNVLVNSNLVCKVSDFGLSRVIDDDPEAVYTTTGGKIPVRWTAMEAIQYRKFTSASDVWSYGIVMWEVMSYGERPYWDMSNQDVIKAIEEGYRLPAPMDCPPGLHQLMLDCWQKDRADRPKFDQIVGILDKMIRNPNTLKTPVGTCTRPISPLLDQSTPDFTTFRSVGEWLEAIKMERYRDNFTAAGYSSLDSVARMSIEDVMSLGISLVGHQKKIMSSIQTMRAQMLHLHGTGIQV</sequence>
<evidence type="ECO:0000259" key="27">
    <source>
        <dbReference type="PROSITE" id="PS50105"/>
    </source>
</evidence>
<keyword evidence="9" id="KW-0732">Signal</keyword>
<dbReference type="PANTHER" id="PTHR46877:SF9">
    <property type="entry name" value="EPHRIN TYPE-A RECEPTOR 7"/>
    <property type="match status" value="1"/>
</dbReference>
<dbReference type="FunFam" id="2.60.40.10:FF:000190">
    <property type="entry name" value="Ephrin type-A receptor 7"/>
    <property type="match status" value="1"/>
</dbReference>
<dbReference type="InterPro" id="IPR016257">
    <property type="entry name" value="Tyr_kinase_ephrin_rcpt"/>
</dbReference>
<keyword evidence="5" id="KW-0597">Phosphoprotein</keyword>
<dbReference type="Ensembl" id="ENSSTUT00000107508.1">
    <property type="protein sequence ID" value="ENSSTUP00000100213.1"/>
    <property type="gene ID" value="ENSSTUG00000041233.1"/>
</dbReference>
<dbReference type="SMART" id="SM00454">
    <property type="entry name" value="SAM"/>
    <property type="match status" value="1"/>
</dbReference>
<dbReference type="InterPro" id="IPR027936">
    <property type="entry name" value="Eph_TM"/>
</dbReference>
<comment type="catalytic activity">
    <reaction evidence="20">
        <text>L-tyrosyl-[protein] + ATP = O-phospho-L-tyrosyl-[protein] + ADP + H(+)</text>
        <dbReference type="Rhea" id="RHEA:10596"/>
        <dbReference type="Rhea" id="RHEA-COMP:10136"/>
        <dbReference type="Rhea" id="RHEA-COMP:20101"/>
        <dbReference type="ChEBI" id="CHEBI:15378"/>
        <dbReference type="ChEBI" id="CHEBI:30616"/>
        <dbReference type="ChEBI" id="CHEBI:46858"/>
        <dbReference type="ChEBI" id="CHEBI:61978"/>
        <dbReference type="ChEBI" id="CHEBI:456216"/>
        <dbReference type="EC" id="2.7.10.1"/>
    </reaction>
</comment>
<evidence type="ECO:0000256" key="17">
    <source>
        <dbReference type="ARBA" id="ARBA00023137"/>
    </source>
</evidence>
<dbReference type="PRINTS" id="PR00014">
    <property type="entry name" value="FNTYPEIII"/>
</dbReference>
<dbReference type="FunFam" id="2.60.120.260:FF:000001">
    <property type="entry name" value="Ephrin type-A receptor 7"/>
    <property type="match status" value="1"/>
</dbReference>
<evidence type="ECO:0000256" key="3">
    <source>
        <dbReference type="ARBA" id="ARBA00022473"/>
    </source>
</evidence>
<dbReference type="Gene3D" id="1.10.150.50">
    <property type="entry name" value="Transcription Factor, Ets-1"/>
    <property type="match status" value="1"/>
</dbReference>
<dbReference type="Pfam" id="PF07699">
    <property type="entry name" value="Ephrin_rec_like"/>
    <property type="match status" value="1"/>
</dbReference>
<evidence type="ECO:0000256" key="8">
    <source>
        <dbReference type="ARBA" id="ARBA00022703"/>
    </source>
</evidence>
<dbReference type="SUPFAM" id="SSF49265">
    <property type="entry name" value="Fibronectin type III"/>
    <property type="match status" value="1"/>
</dbReference>
<dbReference type="Gene3D" id="2.60.40.10">
    <property type="entry name" value="Immunoglobulins"/>
    <property type="match status" value="2"/>
</dbReference>
<dbReference type="InterPro" id="IPR013783">
    <property type="entry name" value="Ig-like_fold"/>
</dbReference>
<feature type="domain" description="SAM" evidence="27">
    <location>
        <begin position="855"/>
        <end position="919"/>
    </location>
</feature>
<keyword evidence="4" id="KW-1003">Cell membrane</keyword>
<keyword evidence="11 23" id="KW-0547">Nucleotide-binding</keyword>
<dbReference type="EC" id="2.7.10.1" evidence="2"/>
<evidence type="ECO:0000259" key="26">
    <source>
        <dbReference type="PROSITE" id="PS50011"/>
    </source>
</evidence>
<keyword evidence="16" id="KW-0472">Membrane</keyword>
<dbReference type="Gene3D" id="1.10.510.10">
    <property type="entry name" value="Transferase(Phosphotransferase) domain 1"/>
    <property type="match status" value="1"/>
</dbReference>
<dbReference type="SMART" id="SM01411">
    <property type="entry name" value="Ephrin_rec_like"/>
    <property type="match status" value="1"/>
</dbReference>
<dbReference type="PROSITE" id="PS50853">
    <property type="entry name" value="FN3"/>
    <property type="match status" value="1"/>
</dbReference>
<dbReference type="CDD" id="cd05066">
    <property type="entry name" value="PTKc_EphR_A"/>
    <property type="match status" value="1"/>
</dbReference>
<dbReference type="GO" id="GO:0005886">
    <property type="term" value="C:plasma membrane"/>
    <property type="evidence" value="ECO:0007669"/>
    <property type="project" value="UniProtKB-SubCell"/>
</dbReference>
<dbReference type="CDD" id="cd09548">
    <property type="entry name" value="SAM_EPH-A7"/>
    <property type="match status" value="1"/>
</dbReference>
<dbReference type="InterPro" id="IPR008266">
    <property type="entry name" value="Tyr_kinase_AS"/>
</dbReference>
<dbReference type="InterPro" id="IPR001245">
    <property type="entry name" value="Ser-Thr/Tyr_kinase_cat_dom"/>
</dbReference>
<reference evidence="30" key="2">
    <citation type="submission" date="2025-08" db="UniProtKB">
        <authorList>
            <consortium name="Ensembl"/>
        </authorList>
    </citation>
    <scope>IDENTIFICATION</scope>
</reference>
<dbReference type="GO" id="GO:0005005">
    <property type="term" value="F:transmembrane-ephrin receptor activity"/>
    <property type="evidence" value="ECO:0007669"/>
    <property type="project" value="TreeGrafter"/>
</dbReference>
<evidence type="ECO:0000256" key="18">
    <source>
        <dbReference type="ARBA" id="ARBA00023170"/>
    </source>
</evidence>
<dbReference type="InterPro" id="IPR001426">
    <property type="entry name" value="Tyr_kinase_rcpt_V_CS"/>
</dbReference>
<keyword evidence="18" id="KW-0675">Receptor</keyword>
<evidence type="ECO:0000256" key="10">
    <source>
        <dbReference type="ARBA" id="ARBA00022737"/>
    </source>
</evidence>
<dbReference type="InterPro" id="IPR011641">
    <property type="entry name" value="Tyr-kin_ephrin_A/B_rcpt-like"/>
</dbReference>
<evidence type="ECO:0000256" key="15">
    <source>
        <dbReference type="ARBA" id="ARBA00022989"/>
    </source>
</evidence>
<dbReference type="Gene3D" id="3.30.200.20">
    <property type="entry name" value="Phosphorylase Kinase, domain 1"/>
    <property type="match status" value="1"/>
</dbReference>
<keyword evidence="12" id="KW-0418">Kinase</keyword>
<organism evidence="30 31">
    <name type="scientific">Salmo trutta</name>
    <name type="common">Brown trout</name>
    <dbReference type="NCBI Taxonomy" id="8032"/>
    <lineage>
        <taxon>Eukaryota</taxon>
        <taxon>Metazoa</taxon>
        <taxon>Chordata</taxon>
        <taxon>Craniata</taxon>
        <taxon>Vertebrata</taxon>
        <taxon>Euteleostomi</taxon>
        <taxon>Actinopterygii</taxon>
        <taxon>Neopterygii</taxon>
        <taxon>Teleostei</taxon>
        <taxon>Protacanthopterygii</taxon>
        <taxon>Salmoniformes</taxon>
        <taxon>Salmonidae</taxon>
        <taxon>Salmoninae</taxon>
        <taxon>Salmo</taxon>
    </lineage>
</organism>
<dbReference type="PROSITE" id="PS00790">
    <property type="entry name" value="RECEPTOR_TYR_KIN_V_1"/>
    <property type="match status" value="1"/>
</dbReference>
<evidence type="ECO:0000256" key="25">
    <source>
        <dbReference type="PROSITE-ProRule" id="PRU10141"/>
    </source>
</evidence>
<keyword evidence="10" id="KW-0677">Repeat</keyword>
<evidence type="ECO:0000256" key="14">
    <source>
        <dbReference type="ARBA" id="ARBA00022902"/>
    </source>
</evidence>
<evidence type="ECO:0000256" key="22">
    <source>
        <dbReference type="PIRSR" id="PIRSR000666-1"/>
    </source>
</evidence>
<evidence type="ECO:0000256" key="7">
    <source>
        <dbReference type="ARBA" id="ARBA00022692"/>
    </source>
</evidence>
<keyword evidence="14" id="KW-0524">Neurogenesis</keyword>
<keyword evidence="6" id="KW-0808">Transferase</keyword>
<dbReference type="PROSITE" id="PS00109">
    <property type="entry name" value="PROTEIN_KINASE_TYR"/>
    <property type="match status" value="1"/>
</dbReference>
<evidence type="ECO:0000313" key="30">
    <source>
        <dbReference type="Ensembl" id="ENSSTUP00000100213.1"/>
    </source>
</evidence>
<evidence type="ECO:0000256" key="11">
    <source>
        <dbReference type="ARBA" id="ARBA00022741"/>
    </source>
</evidence>
<keyword evidence="15" id="KW-1133">Transmembrane helix</keyword>
<feature type="binding site" evidence="23">
    <location>
        <begin position="571"/>
        <end position="579"/>
    </location>
    <ligand>
        <name>ATP</name>
        <dbReference type="ChEBI" id="CHEBI:30616"/>
    </ligand>
</feature>
<protein>
    <recommendedName>
        <fullName evidence="21">Ephrin type-A receptor 7</fullName>
        <ecNumber evidence="2">2.7.10.1</ecNumber>
    </recommendedName>
</protein>
<dbReference type="InterPro" id="IPR001660">
    <property type="entry name" value="SAM"/>
</dbReference>
<dbReference type="PROSITE" id="PS50011">
    <property type="entry name" value="PROTEIN_KINASE_DOM"/>
    <property type="match status" value="1"/>
</dbReference>
<dbReference type="PRINTS" id="PR00109">
    <property type="entry name" value="TYRKINASE"/>
</dbReference>
<evidence type="ECO:0000313" key="31">
    <source>
        <dbReference type="Proteomes" id="UP000472277"/>
    </source>
</evidence>
<evidence type="ECO:0000256" key="2">
    <source>
        <dbReference type="ARBA" id="ARBA00011902"/>
    </source>
</evidence>
<dbReference type="InterPro" id="IPR001090">
    <property type="entry name" value="Ephrin_rcpt_lig-bd_dom"/>
</dbReference>
<dbReference type="InterPro" id="IPR008979">
    <property type="entry name" value="Galactose-bd-like_sf"/>
</dbReference>
<feature type="disulfide bond" evidence="24">
    <location>
        <begin position="66"/>
        <end position="76"/>
    </location>
</feature>
<dbReference type="PROSITE" id="PS00107">
    <property type="entry name" value="PROTEIN_KINASE_ATP"/>
    <property type="match status" value="1"/>
</dbReference>
<evidence type="ECO:0000256" key="9">
    <source>
        <dbReference type="ARBA" id="ARBA00022729"/>
    </source>
</evidence>
<dbReference type="PROSITE" id="PS50105">
    <property type="entry name" value="SAM_DOMAIN"/>
    <property type="match status" value="1"/>
</dbReference>
<dbReference type="InterPro" id="IPR036116">
    <property type="entry name" value="FN3_sf"/>
</dbReference>
<dbReference type="PIRSF" id="PIRSF000666">
    <property type="entry name" value="TyrPK_ephrin_receptor"/>
    <property type="match status" value="1"/>
</dbReference>
<evidence type="ECO:0000256" key="1">
    <source>
        <dbReference type="ARBA" id="ARBA00004251"/>
    </source>
</evidence>
<dbReference type="InterPro" id="IPR013761">
    <property type="entry name" value="SAM/pointed_sf"/>
</dbReference>
<evidence type="ECO:0000256" key="13">
    <source>
        <dbReference type="ARBA" id="ARBA00022840"/>
    </source>
</evidence>
<feature type="disulfide bond" evidence="24">
    <location>
        <begin position="31"/>
        <end position="149"/>
    </location>
</feature>
<dbReference type="Pfam" id="PF14575">
    <property type="entry name" value="EphA2_TM"/>
    <property type="match status" value="1"/>
</dbReference>
<dbReference type="SMART" id="SM00060">
    <property type="entry name" value="FN3"/>
    <property type="match status" value="2"/>
</dbReference>
<feature type="domain" description="Eph LBD" evidence="29">
    <location>
        <begin position="1"/>
        <end position="167"/>
    </location>
</feature>
<dbReference type="InterPro" id="IPR050449">
    <property type="entry name" value="Ephrin_rcpt_TKs"/>
</dbReference>
<dbReference type="FunFam" id="2.10.50.10:FF:000001">
    <property type="entry name" value="Ephrin type-A receptor 5"/>
    <property type="match status" value="1"/>
</dbReference>
<dbReference type="GO" id="GO:0007411">
    <property type="term" value="P:axon guidance"/>
    <property type="evidence" value="ECO:0007669"/>
    <property type="project" value="TreeGrafter"/>
</dbReference>
<dbReference type="SMART" id="SM00615">
    <property type="entry name" value="EPH_lbd"/>
    <property type="match status" value="1"/>
</dbReference>
<accession>A0A674DWQ4</accession>
<keyword evidence="13 23" id="KW-0067">ATP-binding</keyword>
<feature type="domain" description="Protein kinase" evidence="26">
    <location>
        <begin position="565"/>
        <end position="826"/>
    </location>
</feature>
<dbReference type="InterPro" id="IPR017441">
    <property type="entry name" value="Protein_kinase_ATP_BS"/>
</dbReference>
<keyword evidence="8" id="KW-0053">Apoptosis</keyword>
<keyword evidence="7" id="KW-0812">Transmembrane</keyword>